<feature type="compositionally biased region" description="Basic and acidic residues" evidence="1">
    <location>
        <begin position="1"/>
        <end position="17"/>
    </location>
</feature>
<dbReference type="Proteomes" id="UP000215914">
    <property type="component" value="Unassembled WGS sequence"/>
</dbReference>
<evidence type="ECO:0000313" key="3">
    <source>
        <dbReference type="Proteomes" id="UP000215914"/>
    </source>
</evidence>
<accession>A0A9K3HJQ3</accession>
<protein>
    <recommendedName>
        <fullName evidence="4">Ulp1 protease family, C-terminal catalytic domain-containing protein</fullName>
    </recommendedName>
</protein>
<comment type="caution">
    <text evidence="2">The sequence shown here is derived from an EMBL/GenBank/DDBJ whole genome shotgun (WGS) entry which is preliminary data.</text>
</comment>
<dbReference type="PANTHER" id="PTHR34835:SF90">
    <property type="entry name" value="AMINOTRANSFERASE-LIKE PLANT MOBILE DOMAIN-CONTAINING PROTEIN"/>
    <property type="match status" value="1"/>
</dbReference>
<name>A0A9K3HJQ3_HELAN</name>
<evidence type="ECO:0008006" key="4">
    <source>
        <dbReference type="Google" id="ProtNLM"/>
    </source>
</evidence>
<proteinExistence type="predicted"/>
<evidence type="ECO:0000256" key="1">
    <source>
        <dbReference type="SAM" id="MobiDB-lite"/>
    </source>
</evidence>
<reference evidence="2" key="2">
    <citation type="submission" date="2020-06" db="EMBL/GenBank/DDBJ databases">
        <title>Helianthus annuus Genome sequencing and assembly Release 2.</title>
        <authorList>
            <person name="Gouzy J."/>
            <person name="Langlade N."/>
            <person name="Munos S."/>
        </authorList>
    </citation>
    <scope>NUCLEOTIDE SEQUENCE</scope>
    <source>
        <tissue evidence="2">Leaves</tissue>
    </source>
</reference>
<dbReference type="AlphaFoldDB" id="A0A9K3HJQ3"/>
<sequence length="286" mass="32355">MKDEQVCEKKSGKRTEVDSQDDFESPIKKIKAGKSTEKVKNSSKKTPQVVDSQDDFQSPIKIGKRTPQIEFLPRNFVDFTSNPLRMKCKSSGLLDAISSLSDEQKKAVIEMGFEALLSLKINSVPTRLGHWLVMNYDEDRQEINTGNHRIKITSKLVEECLGIPRGKIAVLEKNKPRKGVGERVDEFKNQFDNPKIHVIKVIDLIKESSQAGKLFNTNFLVVVNTLLGETTQSSTVNQRFIIGIEKDSEIPNMNWCGYMLECLRRSKKKWKGGIDQFTGPIILLAV</sequence>
<feature type="region of interest" description="Disordered" evidence="1">
    <location>
        <begin position="1"/>
        <end position="55"/>
    </location>
</feature>
<gene>
    <name evidence="2" type="ORF">HanXRQr2_Chr12g0560871</name>
</gene>
<keyword evidence="3" id="KW-1185">Reference proteome</keyword>
<reference evidence="2" key="1">
    <citation type="journal article" date="2017" name="Nature">
        <title>The sunflower genome provides insights into oil metabolism, flowering and Asterid evolution.</title>
        <authorList>
            <person name="Badouin H."/>
            <person name="Gouzy J."/>
            <person name="Grassa C.J."/>
            <person name="Murat F."/>
            <person name="Staton S.E."/>
            <person name="Cottret L."/>
            <person name="Lelandais-Briere C."/>
            <person name="Owens G.L."/>
            <person name="Carrere S."/>
            <person name="Mayjonade B."/>
            <person name="Legrand L."/>
            <person name="Gill N."/>
            <person name="Kane N.C."/>
            <person name="Bowers J.E."/>
            <person name="Hubner S."/>
            <person name="Bellec A."/>
            <person name="Berard A."/>
            <person name="Berges H."/>
            <person name="Blanchet N."/>
            <person name="Boniface M.C."/>
            <person name="Brunel D."/>
            <person name="Catrice O."/>
            <person name="Chaidir N."/>
            <person name="Claudel C."/>
            <person name="Donnadieu C."/>
            <person name="Faraut T."/>
            <person name="Fievet G."/>
            <person name="Helmstetter N."/>
            <person name="King M."/>
            <person name="Knapp S.J."/>
            <person name="Lai Z."/>
            <person name="Le Paslier M.C."/>
            <person name="Lippi Y."/>
            <person name="Lorenzon L."/>
            <person name="Mandel J.R."/>
            <person name="Marage G."/>
            <person name="Marchand G."/>
            <person name="Marquand E."/>
            <person name="Bret-Mestries E."/>
            <person name="Morien E."/>
            <person name="Nambeesan S."/>
            <person name="Nguyen T."/>
            <person name="Pegot-Espagnet P."/>
            <person name="Pouilly N."/>
            <person name="Raftis F."/>
            <person name="Sallet E."/>
            <person name="Schiex T."/>
            <person name="Thomas J."/>
            <person name="Vandecasteele C."/>
            <person name="Vares D."/>
            <person name="Vear F."/>
            <person name="Vautrin S."/>
            <person name="Crespi M."/>
            <person name="Mangin B."/>
            <person name="Burke J.M."/>
            <person name="Salse J."/>
            <person name="Munos S."/>
            <person name="Vincourt P."/>
            <person name="Rieseberg L.H."/>
            <person name="Langlade N.B."/>
        </authorList>
    </citation>
    <scope>NUCLEOTIDE SEQUENCE</scope>
    <source>
        <tissue evidence="2">Leaves</tissue>
    </source>
</reference>
<dbReference type="PANTHER" id="PTHR34835">
    <property type="entry name" value="OS07G0283600 PROTEIN-RELATED"/>
    <property type="match status" value="1"/>
</dbReference>
<dbReference type="Gramene" id="mRNA:HanXRQr2_Chr12g0560871">
    <property type="protein sequence ID" value="CDS:HanXRQr2_Chr12g0560871.1"/>
    <property type="gene ID" value="HanXRQr2_Chr12g0560871"/>
</dbReference>
<evidence type="ECO:0000313" key="2">
    <source>
        <dbReference type="EMBL" id="KAF5779548.1"/>
    </source>
</evidence>
<dbReference type="EMBL" id="MNCJ02000327">
    <property type="protein sequence ID" value="KAF5779548.1"/>
    <property type="molecule type" value="Genomic_DNA"/>
</dbReference>
<organism evidence="2 3">
    <name type="scientific">Helianthus annuus</name>
    <name type="common">Common sunflower</name>
    <dbReference type="NCBI Taxonomy" id="4232"/>
    <lineage>
        <taxon>Eukaryota</taxon>
        <taxon>Viridiplantae</taxon>
        <taxon>Streptophyta</taxon>
        <taxon>Embryophyta</taxon>
        <taxon>Tracheophyta</taxon>
        <taxon>Spermatophyta</taxon>
        <taxon>Magnoliopsida</taxon>
        <taxon>eudicotyledons</taxon>
        <taxon>Gunneridae</taxon>
        <taxon>Pentapetalae</taxon>
        <taxon>asterids</taxon>
        <taxon>campanulids</taxon>
        <taxon>Asterales</taxon>
        <taxon>Asteraceae</taxon>
        <taxon>Asteroideae</taxon>
        <taxon>Heliantheae alliance</taxon>
        <taxon>Heliantheae</taxon>
        <taxon>Helianthus</taxon>
    </lineage>
</organism>